<gene>
    <name evidence="2" type="ORF">FOZ62_022911</name>
</gene>
<evidence type="ECO:0000256" key="1">
    <source>
        <dbReference type="SAM" id="Coils"/>
    </source>
</evidence>
<comment type="caution">
    <text evidence="2">The sequence shown here is derived from an EMBL/GenBank/DDBJ whole genome shotgun (WGS) entry which is preliminary data.</text>
</comment>
<reference evidence="2 3" key="1">
    <citation type="submission" date="2020-04" db="EMBL/GenBank/DDBJ databases">
        <title>Perkinsus olseni comparative genomics.</title>
        <authorList>
            <person name="Bogema D.R."/>
        </authorList>
    </citation>
    <scope>NUCLEOTIDE SEQUENCE [LARGE SCALE GENOMIC DNA]</scope>
    <source>
        <strain evidence="2">ATCC PRA-205</strain>
    </source>
</reference>
<proteinExistence type="predicted"/>
<dbReference type="AlphaFoldDB" id="A0A7J6S3D8"/>
<sequence length="268" mass="29959">MTSSHVRYAVTREGSGNVGEAMEKSLKGILKSIDAKVEAAEKNQMDCVAKVDSLTERLEELLKIKAQKQGSLLALIDKCELSKFFTLVDTAKQLLAIMSELAENIRRSITFSDVHIRVAPLDANLEQRIFLAEQMEEELSIDDRAKLEQAAAMKSADAYKHTEKDMLTLKEERIVLLNSQIAEIREELDQLRQRDTLGIMHAKLTPADELEAGQVTLPDEGYDVIPIGRGYVLVLVYHSQNLLLAAIRITYSATPSRCLYPRTTSNPS</sequence>
<dbReference type="Proteomes" id="UP000574390">
    <property type="component" value="Unassembled WGS sequence"/>
</dbReference>
<keyword evidence="1" id="KW-0175">Coiled coil</keyword>
<evidence type="ECO:0000313" key="2">
    <source>
        <dbReference type="EMBL" id="KAF4727251.1"/>
    </source>
</evidence>
<accession>A0A7J6S3D8</accession>
<feature type="coiled-coil region" evidence="1">
    <location>
        <begin position="167"/>
        <end position="194"/>
    </location>
</feature>
<organism evidence="2 3">
    <name type="scientific">Perkinsus olseni</name>
    <name type="common">Perkinsus atlanticus</name>
    <dbReference type="NCBI Taxonomy" id="32597"/>
    <lineage>
        <taxon>Eukaryota</taxon>
        <taxon>Sar</taxon>
        <taxon>Alveolata</taxon>
        <taxon>Perkinsozoa</taxon>
        <taxon>Perkinsea</taxon>
        <taxon>Perkinsida</taxon>
        <taxon>Perkinsidae</taxon>
        <taxon>Perkinsus</taxon>
    </lineage>
</organism>
<evidence type="ECO:0000313" key="3">
    <source>
        <dbReference type="Proteomes" id="UP000574390"/>
    </source>
</evidence>
<name>A0A7J6S3D8_PEROL</name>
<dbReference type="EMBL" id="JABANM010017742">
    <property type="protein sequence ID" value="KAF4727251.1"/>
    <property type="molecule type" value="Genomic_DNA"/>
</dbReference>
<protein>
    <submittedName>
        <fullName evidence="2">Uncharacterized protein</fullName>
    </submittedName>
</protein>